<dbReference type="Proteomes" id="UP000078516">
    <property type="component" value="Unassembled WGS sequence"/>
</dbReference>
<dbReference type="PANTHER" id="PTHR31377">
    <property type="entry name" value="AGMATINE DEIMINASE-RELATED"/>
    <property type="match status" value="1"/>
</dbReference>
<dbReference type="GO" id="GO:0009446">
    <property type="term" value="P:putrescine biosynthetic process"/>
    <property type="evidence" value="ECO:0007669"/>
    <property type="project" value="InterPro"/>
</dbReference>
<comment type="similarity">
    <text evidence="2">Belongs to the agmatine deiminase family.</text>
</comment>
<dbReference type="InterPro" id="IPR017754">
    <property type="entry name" value="Agmatine_deiminase"/>
</dbReference>
<keyword evidence="4" id="KW-1185">Reference proteome</keyword>
<proteinExistence type="inferred from homology"/>
<dbReference type="Pfam" id="PF04371">
    <property type="entry name" value="PAD_porph"/>
    <property type="match status" value="1"/>
</dbReference>
<dbReference type="PANTHER" id="PTHR31377:SF0">
    <property type="entry name" value="AGMATINE DEIMINASE-RELATED"/>
    <property type="match status" value="1"/>
</dbReference>
<dbReference type="EMBL" id="LWMN01000010">
    <property type="protein sequence ID" value="OAQ56391.1"/>
    <property type="molecule type" value="Genomic_DNA"/>
</dbReference>
<sequence>MKIEHSTPKQDGFRLPAETVPHEECFMIWPERTDNWRNGAKPAQLTYVEVAQTIAKFEPVTMLVSKRQYKNARHLLNENIRVLEMSSDDAWIKDTGPVYVMDTSENLRAVDFRFNAWGGLLDGLFFPWDQDDLLAEKICNWQRLDYYSLANFVLEGCSIHSDGEGTIFTTEECLLSEGRNPQFTKTQIEEILLEYCGAQKIIWLPHGFFLDETNGDIDNLLNIVRPGELVLNWCDDPEDPMYEIVREAYMYLSKVTDAQGRGLQIHKMPLPQAMYITEEESQGVDPVNGMLPRFPGDRLTASYVSYYTANQGVIYPVFDDPNDQKAHKILKDLYPGYEVIGVPAREILLGGGNIHCIAQALPKHRK</sequence>
<dbReference type="AlphaFoldDB" id="A0A179ET43"/>
<accession>A0A179ET43</accession>
<dbReference type="GO" id="GO:0047632">
    <property type="term" value="F:agmatine deiminase activity"/>
    <property type="evidence" value="ECO:0007669"/>
    <property type="project" value="UniProtKB-UniRule"/>
</dbReference>
<protein>
    <recommendedName>
        <fullName evidence="2">Putative agmatine deiminase</fullName>
        <ecNumber evidence="2">3.5.3.12</ecNumber>
    </recommendedName>
    <alternativeName>
        <fullName evidence="2">Agmatine iminohydrolase</fullName>
    </alternativeName>
</protein>
<evidence type="ECO:0000256" key="1">
    <source>
        <dbReference type="ARBA" id="ARBA00022801"/>
    </source>
</evidence>
<dbReference type="Gene3D" id="3.75.10.10">
    <property type="entry name" value="L-arginine/glycine Amidinotransferase, Chain A"/>
    <property type="match status" value="1"/>
</dbReference>
<evidence type="ECO:0000313" key="3">
    <source>
        <dbReference type="EMBL" id="OAQ56391.1"/>
    </source>
</evidence>
<evidence type="ECO:0000256" key="2">
    <source>
        <dbReference type="HAMAP-Rule" id="MF_01841"/>
    </source>
</evidence>
<dbReference type="NCBIfam" id="TIGR03380">
    <property type="entry name" value="agmatine_aguA"/>
    <property type="match status" value="1"/>
</dbReference>
<name>A0A179ET43_ENTTH</name>
<dbReference type="GO" id="GO:0004668">
    <property type="term" value="F:protein-arginine deiminase activity"/>
    <property type="evidence" value="ECO:0007669"/>
    <property type="project" value="InterPro"/>
</dbReference>
<dbReference type="InterPro" id="IPR007466">
    <property type="entry name" value="Peptidyl-Arg-deiminase_porph"/>
</dbReference>
<comment type="caution">
    <text evidence="3">The sequence shown here is derived from an EMBL/GenBank/DDBJ whole genome shotgun (WGS) entry which is preliminary data.</text>
</comment>
<organism evidence="3 4">
    <name type="scientific">Enterococcus thailandicus</name>
    <dbReference type="NCBI Taxonomy" id="417368"/>
    <lineage>
        <taxon>Bacteria</taxon>
        <taxon>Bacillati</taxon>
        <taxon>Bacillota</taxon>
        <taxon>Bacilli</taxon>
        <taxon>Lactobacillales</taxon>
        <taxon>Enterococcaceae</taxon>
        <taxon>Enterococcus</taxon>
    </lineage>
</organism>
<dbReference type="EC" id="3.5.3.12" evidence="2"/>
<gene>
    <name evidence="2" type="primary">aguA</name>
    <name evidence="3" type="ORF">A6E74_02995</name>
</gene>
<dbReference type="SUPFAM" id="SSF55909">
    <property type="entry name" value="Pentein"/>
    <property type="match status" value="1"/>
</dbReference>
<dbReference type="NCBIfam" id="NF010070">
    <property type="entry name" value="PRK13551.1"/>
    <property type="match status" value="1"/>
</dbReference>
<feature type="active site" description="Amidino-cysteine intermediate" evidence="2">
    <location>
        <position position="356"/>
    </location>
</feature>
<dbReference type="HAMAP" id="MF_01841">
    <property type="entry name" value="Agmatine_deimin"/>
    <property type="match status" value="1"/>
</dbReference>
<dbReference type="RefSeq" id="WP_067482018.1">
    <property type="nucleotide sequence ID" value="NZ_JARQAN010000001.1"/>
</dbReference>
<keyword evidence="1 2" id="KW-0378">Hydrolase</keyword>
<evidence type="ECO:0000313" key="4">
    <source>
        <dbReference type="Proteomes" id="UP000078516"/>
    </source>
</evidence>
<reference evidence="3 4" key="1">
    <citation type="submission" date="2016-04" db="EMBL/GenBank/DDBJ databases">
        <title>Draft genome of an Enterococcus thailandicus strain isolated from bovine feces.</title>
        <authorList>
            <person name="Beukers A.G."/>
            <person name="Zaheer R."/>
            <person name="Goji N."/>
            <person name="Cook S.R."/>
            <person name="Amoako K."/>
            <person name="Chaves A.V."/>
            <person name="Ward M.P."/>
            <person name="Mcallister T.A."/>
        </authorList>
    </citation>
    <scope>NUCLEOTIDE SEQUENCE [LARGE SCALE GENOMIC DNA]</scope>
    <source>
        <strain evidence="3 4">F0711D 46</strain>
    </source>
</reference>
<comment type="catalytic activity">
    <reaction evidence="2">
        <text>agmatine + H2O = N-carbamoylputrescine + NH4(+)</text>
        <dbReference type="Rhea" id="RHEA:18037"/>
        <dbReference type="ChEBI" id="CHEBI:15377"/>
        <dbReference type="ChEBI" id="CHEBI:28938"/>
        <dbReference type="ChEBI" id="CHEBI:58145"/>
        <dbReference type="ChEBI" id="CHEBI:58318"/>
        <dbReference type="EC" id="3.5.3.12"/>
    </reaction>
</comment>